<sequence>MKSGEMKCRQNPPTEGNKEATEKKEAGQKPCLFIRRSARGSYALTKKVVVKTIEPVELTKYEKISHSETNSEERSNTSVSLDEQIQKMDERIKRDREEWMRQISEEMRKNNESDEPVTGDSPSDDGKQ</sequence>
<accession>A0A1Y1S980</accession>
<dbReference type="AlphaFoldDB" id="A0A1Y1S980"/>
<evidence type="ECO:0000313" key="2">
    <source>
        <dbReference type="EMBL" id="ORD94747.1"/>
    </source>
</evidence>
<feature type="compositionally biased region" description="Basic and acidic residues" evidence="1">
    <location>
        <begin position="84"/>
        <end position="112"/>
    </location>
</feature>
<dbReference type="VEuPathDB" id="MicrosporidiaDB:ECANGB1_59"/>
<keyword evidence="3" id="KW-1185">Reference proteome</keyword>
<name>A0A1Y1S980_9MICR</name>
<evidence type="ECO:0000313" key="3">
    <source>
        <dbReference type="Proteomes" id="UP000192639"/>
    </source>
</evidence>
<comment type="caution">
    <text evidence="2">The sequence shown here is derived from an EMBL/GenBank/DDBJ whole genome shotgun (WGS) entry which is preliminary data.</text>
</comment>
<feature type="region of interest" description="Disordered" evidence="1">
    <location>
        <begin position="1"/>
        <end position="29"/>
    </location>
</feature>
<proteinExistence type="predicted"/>
<feature type="compositionally biased region" description="Basic and acidic residues" evidence="1">
    <location>
        <begin position="60"/>
        <end position="75"/>
    </location>
</feature>
<dbReference type="Proteomes" id="UP000192639">
    <property type="component" value="Unassembled WGS sequence"/>
</dbReference>
<feature type="compositionally biased region" description="Basic and acidic residues" evidence="1">
    <location>
        <begin position="16"/>
        <end position="27"/>
    </location>
</feature>
<reference evidence="2 3" key="1">
    <citation type="journal article" date="2017" name="Environ. Microbiol.">
        <title>Decay of the glycolytic pathway and adaptation to intranuclear parasitism within Enterocytozoonidae microsporidia.</title>
        <authorList>
            <person name="Wiredu Boakye D."/>
            <person name="Jaroenlak P."/>
            <person name="Prachumwat A."/>
            <person name="Williams T.A."/>
            <person name="Bateman K.S."/>
            <person name="Itsathitphaisarn O."/>
            <person name="Sritunyalucksana K."/>
            <person name="Paszkiewicz K.H."/>
            <person name="Moore K.A."/>
            <person name="Stentiford G.D."/>
            <person name="Williams B.A."/>
        </authorList>
    </citation>
    <scope>NUCLEOTIDE SEQUENCE [LARGE SCALE GENOMIC DNA]</scope>
    <source>
        <strain evidence="2 3">GB1</strain>
    </source>
</reference>
<gene>
    <name evidence="2" type="ORF">ECANGB1_59</name>
</gene>
<dbReference type="EMBL" id="LWDP01000010">
    <property type="protein sequence ID" value="ORD94747.1"/>
    <property type="molecule type" value="Genomic_DNA"/>
</dbReference>
<protein>
    <submittedName>
        <fullName evidence="2">Uncharacterized protein</fullName>
    </submittedName>
</protein>
<feature type="region of interest" description="Disordered" evidence="1">
    <location>
        <begin position="60"/>
        <end position="128"/>
    </location>
</feature>
<evidence type="ECO:0000256" key="1">
    <source>
        <dbReference type="SAM" id="MobiDB-lite"/>
    </source>
</evidence>
<organism evidence="2 3">
    <name type="scientific">Enterospora canceri</name>
    <dbReference type="NCBI Taxonomy" id="1081671"/>
    <lineage>
        <taxon>Eukaryota</taxon>
        <taxon>Fungi</taxon>
        <taxon>Fungi incertae sedis</taxon>
        <taxon>Microsporidia</taxon>
        <taxon>Enterocytozoonidae</taxon>
        <taxon>Enterospora</taxon>
    </lineage>
</organism>